<dbReference type="Pfam" id="PF13639">
    <property type="entry name" value="zf-RING_2"/>
    <property type="match status" value="1"/>
</dbReference>
<evidence type="ECO:0000313" key="5">
    <source>
        <dbReference type="EMBL" id="QHT31662.1"/>
    </source>
</evidence>
<evidence type="ECO:0000256" key="3">
    <source>
        <dbReference type="ARBA" id="ARBA00022833"/>
    </source>
</evidence>
<dbReference type="GO" id="GO:0008270">
    <property type="term" value="F:zinc ion binding"/>
    <property type="evidence" value="ECO:0007669"/>
    <property type="project" value="UniProtKB-KW"/>
</dbReference>
<dbReference type="PROSITE" id="PS50089">
    <property type="entry name" value="ZF_RING_2"/>
    <property type="match status" value="1"/>
</dbReference>
<dbReference type="SUPFAM" id="SSF57850">
    <property type="entry name" value="RING/U-box"/>
    <property type="match status" value="1"/>
</dbReference>
<keyword evidence="2" id="KW-0863">Zinc-finger</keyword>
<dbReference type="InterPro" id="IPR013083">
    <property type="entry name" value="Znf_RING/FYVE/PHD"/>
</dbReference>
<evidence type="ECO:0000256" key="1">
    <source>
        <dbReference type="ARBA" id="ARBA00022723"/>
    </source>
</evidence>
<dbReference type="SMART" id="SM00184">
    <property type="entry name" value="RING"/>
    <property type="match status" value="1"/>
</dbReference>
<dbReference type="InterPro" id="IPR017907">
    <property type="entry name" value="Znf_RING_CS"/>
</dbReference>
<dbReference type="PROSITE" id="PS00518">
    <property type="entry name" value="ZF_RING_1"/>
    <property type="match status" value="1"/>
</dbReference>
<keyword evidence="3" id="KW-0862">Zinc</keyword>
<dbReference type="AlphaFoldDB" id="A0A6C0ESE9"/>
<evidence type="ECO:0000256" key="2">
    <source>
        <dbReference type="ARBA" id="ARBA00022771"/>
    </source>
</evidence>
<name>A0A6C0ESE9_9ZZZZ</name>
<keyword evidence="1" id="KW-0479">Metal-binding</keyword>
<dbReference type="EMBL" id="MN738924">
    <property type="protein sequence ID" value="QHT31662.1"/>
    <property type="molecule type" value="Genomic_DNA"/>
</dbReference>
<sequence length="290" mass="34316">MRNCSFCNLPGHDIRTCNHVSIQENIQELEHTIRHLDDELEIERYLKSRHLKLLRVICIPFGIAMTLKKKFYVDLLKKYYVVYKNIQTTTDITVESSETDIREYTCNYIKHYLTFIVDQNLPTYATLRFIENINNDLWRLYRLEFSQPFDVFLGNIWMKSIFMLMDPVIAVMLTNNHVIFNIISRITMPFLDFESEPEWKMDIHPIMLCTEQSHELEEQQECPICLTDQKKFDILITNCNHSFCKDCVMKSISISKNARKPLSCALCRADIKALETKNVEEYNNLCSILE</sequence>
<evidence type="ECO:0000259" key="4">
    <source>
        <dbReference type="PROSITE" id="PS50089"/>
    </source>
</evidence>
<protein>
    <recommendedName>
        <fullName evidence="4">RING-type domain-containing protein</fullName>
    </recommendedName>
</protein>
<accession>A0A6C0ESE9</accession>
<organism evidence="5">
    <name type="scientific">viral metagenome</name>
    <dbReference type="NCBI Taxonomy" id="1070528"/>
    <lineage>
        <taxon>unclassified sequences</taxon>
        <taxon>metagenomes</taxon>
        <taxon>organismal metagenomes</taxon>
    </lineage>
</organism>
<dbReference type="InterPro" id="IPR001841">
    <property type="entry name" value="Znf_RING"/>
</dbReference>
<dbReference type="Gene3D" id="3.30.40.10">
    <property type="entry name" value="Zinc/RING finger domain, C3HC4 (zinc finger)"/>
    <property type="match status" value="1"/>
</dbReference>
<proteinExistence type="predicted"/>
<feature type="domain" description="RING-type" evidence="4">
    <location>
        <begin position="222"/>
        <end position="268"/>
    </location>
</feature>
<reference evidence="5" key="1">
    <citation type="journal article" date="2020" name="Nature">
        <title>Giant virus diversity and host interactions through global metagenomics.</title>
        <authorList>
            <person name="Schulz F."/>
            <person name="Roux S."/>
            <person name="Paez-Espino D."/>
            <person name="Jungbluth S."/>
            <person name="Walsh D.A."/>
            <person name="Denef V.J."/>
            <person name="McMahon K.D."/>
            <person name="Konstantinidis K.T."/>
            <person name="Eloe-Fadrosh E.A."/>
            <person name="Kyrpides N.C."/>
            <person name="Woyke T."/>
        </authorList>
    </citation>
    <scope>NUCLEOTIDE SEQUENCE</scope>
    <source>
        <strain evidence="5">GVMAG-M-3300009155-48</strain>
    </source>
</reference>